<dbReference type="AlphaFoldDB" id="A0A8C2I3P6"/>
<evidence type="ECO:0000256" key="10">
    <source>
        <dbReference type="ARBA" id="ARBA00022989"/>
    </source>
</evidence>
<feature type="compositionally biased region" description="Polar residues" evidence="18">
    <location>
        <begin position="1233"/>
        <end position="1245"/>
    </location>
</feature>
<dbReference type="FunFam" id="2.60.120.10:FF:000010">
    <property type="entry name" value="neuropathy target esterase isoform X1"/>
    <property type="match status" value="1"/>
</dbReference>
<dbReference type="PROSITE" id="PS50042">
    <property type="entry name" value="CNMP_BINDING_3"/>
    <property type="match status" value="3"/>
</dbReference>
<name>A0A8C2I3P6_CYPCA</name>
<feature type="domain" description="Cyclic nucleotide-binding" evidence="20">
    <location>
        <begin position="131"/>
        <end position="258"/>
    </location>
</feature>
<dbReference type="PROSITE" id="PS51635">
    <property type="entry name" value="PNPLA"/>
    <property type="match status" value="1"/>
</dbReference>
<dbReference type="PANTHER" id="PTHR14226">
    <property type="entry name" value="NEUROPATHY TARGET ESTERASE/SWISS CHEESE D.MELANOGASTER"/>
    <property type="match status" value="1"/>
</dbReference>
<evidence type="ECO:0000256" key="16">
    <source>
        <dbReference type="ARBA" id="ARBA00048656"/>
    </source>
</evidence>
<dbReference type="GO" id="GO:0004622">
    <property type="term" value="F:phosphatidylcholine lysophospholipase activity"/>
    <property type="evidence" value="ECO:0007669"/>
    <property type="project" value="UniProtKB-EC"/>
</dbReference>
<keyword evidence="10 19" id="KW-1133">Transmembrane helix</keyword>
<dbReference type="EC" id="3.1.1.5" evidence="3"/>
<dbReference type="FunFam" id="2.60.120.10:FF:000012">
    <property type="entry name" value="neuropathy target esterase isoform X2"/>
    <property type="match status" value="1"/>
</dbReference>
<evidence type="ECO:0000313" key="22">
    <source>
        <dbReference type="Ensembl" id="ENSCCRP00020073940.1"/>
    </source>
</evidence>
<keyword evidence="4" id="KW-0597">Phosphoprotein</keyword>
<evidence type="ECO:0000256" key="4">
    <source>
        <dbReference type="ARBA" id="ARBA00022553"/>
    </source>
</evidence>
<keyword evidence="8" id="KW-0256">Endoplasmic reticulum</keyword>
<feature type="compositionally biased region" description="Acidic residues" evidence="18">
    <location>
        <begin position="1186"/>
        <end position="1224"/>
    </location>
</feature>
<comment type="catalytic activity">
    <reaction evidence="13">
        <text>1-(9Z-octadecenoyl)-sn-glycero-3-phosphocholine + H2O = sn-glycerol 3-phosphocholine + (9Z)-octadecenoate + H(+)</text>
        <dbReference type="Rhea" id="RHEA:40807"/>
        <dbReference type="ChEBI" id="CHEBI:15377"/>
        <dbReference type="ChEBI" id="CHEBI:15378"/>
        <dbReference type="ChEBI" id="CHEBI:16870"/>
        <dbReference type="ChEBI" id="CHEBI:28610"/>
        <dbReference type="ChEBI" id="CHEBI:30823"/>
    </reaction>
    <physiologicalReaction direction="left-to-right" evidence="13">
        <dbReference type="Rhea" id="RHEA:40808"/>
    </physiologicalReaction>
</comment>
<feature type="short sequence motif" description="GXSXG" evidence="17">
    <location>
        <begin position="899"/>
        <end position="903"/>
    </location>
</feature>
<feature type="short sequence motif" description="GXGXXG" evidence="17">
    <location>
        <begin position="872"/>
        <end position="877"/>
    </location>
</feature>
<evidence type="ECO:0000256" key="7">
    <source>
        <dbReference type="ARBA" id="ARBA00022801"/>
    </source>
</evidence>
<proteinExistence type="inferred from homology"/>
<evidence type="ECO:0000256" key="8">
    <source>
        <dbReference type="ARBA" id="ARBA00022824"/>
    </source>
</evidence>
<dbReference type="InterPro" id="IPR056556">
    <property type="entry name" value="NTE1_P-loop_dom"/>
</dbReference>
<sequence length="1245" mass="139285">VQVVGIVIGAGVAIVLIALLIFFVLRWMQLPPKYRFRKRDKVLFYGRKIMRKVSQSTSSLVGSTSSSRPRLKKKQKMLNIAKKILRFKKEVPILQMKEPPPSVLEADLTEFDVANSHLPSEVLYMLKNVRVLGHFEKPLFLELCKHMVFLQFQQGEYVFRPGQPDSSIYVVQDGKLELCLTGQDGKDGVVKEVYPGDSVHSLLSILDVITGHQRPYKTVSARAAEVSTVLRLPVDAFLSIFEKYPESLVRVVQIIMVRLQRVTVLALHNYLGLTNELFNYNIYYLLSVHLHLGHAGSSLSCLSSSNTLQSRTTQNVHHIMLILVSCCDVIADLIGIQKGLRSDFDMAYERGRISVSAEDGAPTPPRERKVTVDEVPSSVYLYPEEESGMENIDALSSYALFHHQDPALLNGRVTFHHAKAGSVLARQGDQDVSLHFVLSGCLHVYQKMIDKQDAVCLFVTQSGEMVGQLAVLTGEPLIFTIKAERDCTYLKISKSDFYEIMREQPSVVLSAAHTVAIRMSPFVRQMDFAIDWMAVEAGRALYRQDDQSDCTYIVLNGRLRSVIRKANGKKELVGEYGRGDLIGVVEALTRQPRATTVHAVRDTELVKLPEGTLNNIKRRYPQVVTRLIHLLGQKILGNLQQPRGPFSSSALGLPSMASSPDVTNPASNLSTVAVLPVCDDVPISAFNLELSHALSAIGPTLLLTSDIIRERLGASALDSIHKYRLSGWLAQQEDINRIVLYQTDSSMTPWTQRCIRQADCILIVGLGDQEPALGELEQMLENTAVRALKQLALLHREDGPGPSRTVEWLNMRSWCSGHLHLKCPRRVFSRRSPSKLREVYEKVFEKTADRHSDFSRLARVLTGNSIALVLGGGGARGCSHVGVIKAMEEAGIPIDIVGGTSIGSFIGALYAEERSAVRVKQRAREWSKAMNSVFKTVLDLTYPITSMFSGSAFNTSISNVFEDKQIEDLWLPYFNVTTDITASAMRVHKDGCVWRYVRASASYTPYLPPLCDPKDGHLLVDGCYVNNVPADIARNMGTKTVIAIDVGSQDETDLCNYGDSLSGWWLLWKRINPWAEKVKVPDMAEIQSRLAYVSCVRQLELVKKSAYCEYIRPPIDRFKTMDFGKFDEIYDVGYQYGKLVFTEWARGDIIENVLKDHRSSCTCPSADFTDLAEIVSRIEPVQSYLADEESDYATEYEEDGMDTVREEEGEEEEEEEAEDPEDQSPGEWGPNGVFTSVSIHTQPFT</sequence>
<dbReference type="Pfam" id="PF00027">
    <property type="entry name" value="cNMP_binding"/>
    <property type="match status" value="3"/>
</dbReference>
<dbReference type="PANTHER" id="PTHR14226:SF26">
    <property type="entry name" value="PATATIN-LIKE PHOSPHOLIPASE DOMAIN-CONTAINING PROTEIN 6"/>
    <property type="match status" value="1"/>
</dbReference>
<dbReference type="FunFam" id="2.60.120.10:FF:000022">
    <property type="entry name" value="Patatin like phospholipase domain containing 7"/>
    <property type="match status" value="1"/>
</dbReference>
<dbReference type="InterPro" id="IPR014710">
    <property type="entry name" value="RmlC-like_jellyroll"/>
</dbReference>
<keyword evidence="6" id="KW-0677">Repeat</keyword>
<feature type="domain" description="Cyclic nucleotide-binding" evidence="20">
    <location>
        <begin position="529"/>
        <end position="634"/>
    </location>
</feature>
<evidence type="ECO:0000256" key="5">
    <source>
        <dbReference type="ARBA" id="ARBA00022692"/>
    </source>
</evidence>
<dbReference type="Pfam" id="PF24179">
    <property type="entry name" value="NTE_Ploop"/>
    <property type="match status" value="1"/>
</dbReference>
<evidence type="ECO:0000259" key="21">
    <source>
        <dbReference type="PROSITE" id="PS51635"/>
    </source>
</evidence>
<evidence type="ECO:0000256" key="12">
    <source>
        <dbReference type="ARBA" id="ARBA00023136"/>
    </source>
</evidence>
<evidence type="ECO:0000256" key="18">
    <source>
        <dbReference type="SAM" id="MobiDB-lite"/>
    </source>
</evidence>
<dbReference type="SUPFAM" id="SSF52151">
    <property type="entry name" value="FabD/lysophospholipase-like"/>
    <property type="match status" value="1"/>
</dbReference>
<dbReference type="CDD" id="cd07225">
    <property type="entry name" value="Pat_PNPLA6_PNPLA7"/>
    <property type="match status" value="1"/>
</dbReference>
<evidence type="ECO:0000256" key="6">
    <source>
        <dbReference type="ARBA" id="ARBA00022737"/>
    </source>
</evidence>
<feature type="transmembrane region" description="Helical" evidence="19">
    <location>
        <begin position="6"/>
        <end position="28"/>
    </location>
</feature>
<dbReference type="InterPro" id="IPR018490">
    <property type="entry name" value="cNMP-bd_dom_sf"/>
</dbReference>
<feature type="domain" description="PNPLA" evidence="21">
    <location>
        <begin position="868"/>
        <end position="1034"/>
    </location>
</feature>
<evidence type="ECO:0000256" key="17">
    <source>
        <dbReference type="PROSITE-ProRule" id="PRU01161"/>
    </source>
</evidence>
<dbReference type="GO" id="GO:0005789">
    <property type="term" value="C:endoplasmic reticulum membrane"/>
    <property type="evidence" value="ECO:0007669"/>
    <property type="project" value="UniProtKB-SubCell"/>
</dbReference>
<comment type="catalytic activity">
    <reaction evidence="15">
        <text>a 1-acyl-sn-glycero-3-phosphocholine + H2O = sn-glycerol 3-phosphocholine + a fatty acid + H(+)</text>
        <dbReference type="Rhea" id="RHEA:15177"/>
        <dbReference type="ChEBI" id="CHEBI:15377"/>
        <dbReference type="ChEBI" id="CHEBI:15378"/>
        <dbReference type="ChEBI" id="CHEBI:16870"/>
        <dbReference type="ChEBI" id="CHEBI:28868"/>
        <dbReference type="ChEBI" id="CHEBI:58168"/>
        <dbReference type="EC" id="3.1.1.5"/>
    </reaction>
    <physiologicalReaction direction="left-to-right" evidence="15">
        <dbReference type="Rhea" id="RHEA:15178"/>
    </physiologicalReaction>
</comment>
<keyword evidence="12 19" id="KW-0472">Membrane</keyword>
<feature type="domain" description="Cyclic nucleotide-binding" evidence="20">
    <location>
        <begin position="413"/>
        <end position="501"/>
    </location>
</feature>
<dbReference type="InterPro" id="IPR002641">
    <property type="entry name" value="PNPLA_dom"/>
</dbReference>
<evidence type="ECO:0000256" key="1">
    <source>
        <dbReference type="ARBA" id="ARBA00004643"/>
    </source>
</evidence>
<dbReference type="InterPro" id="IPR001423">
    <property type="entry name" value="LysoPLipase_patatin_CS"/>
</dbReference>
<keyword evidence="9 17" id="KW-0442">Lipid degradation</keyword>
<comment type="catalytic activity">
    <reaction evidence="16">
        <text>1-hexadecanoyl-sn-glycero-3-phosphocholine + H2O = sn-glycerol 3-phosphocholine + hexadecanoate + H(+)</text>
        <dbReference type="Rhea" id="RHEA:40435"/>
        <dbReference type="ChEBI" id="CHEBI:7896"/>
        <dbReference type="ChEBI" id="CHEBI:15377"/>
        <dbReference type="ChEBI" id="CHEBI:15378"/>
        <dbReference type="ChEBI" id="CHEBI:16870"/>
        <dbReference type="ChEBI" id="CHEBI:72998"/>
    </reaction>
    <physiologicalReaction direction="left-to-right" evidence="16">
        <dbReference type="Rhea" id="RHEA:40436"/>
    </physiologicalReaction>
</comment>
<feature type="active site" description="Nucleophile" evidence="17">
    <location>
        <position position="901"/>
    </location>
</feature>
<evidence type="ECO:0000256" key="14">
    <source>
        <dbReference type="ARBA" id="ARBA00048133"/>
    </source>
</evidence>
<dbReference type="InterPro" id="IPR050301">
    <property type="entry name" value="NTE"/>
</dbReference>
<evidence type="ECO:0000256" key="11">
    <source>
        <dbReference type="ARBA" id="ARBA00023098"/>
    </source>
</evidence>
<evidence type="ECO:0000256" key="9">
    <source>
        <dbReference type="ARBA" id="ARBA00022963"/>
    </source>
</evidence>
<dbReference type="GO" id="GO:0046470">
    <property type="term" value="P:phosphatidylcholine metabolic process"/>
    <property type="evidence" value="ECO:0007669"/>
    <property type="project" value="InterPro"/>
</dbReference>
<comment type="similarity">
    <text evidence="2">Belongs to the NTE family.</text>
</comment>
<keyword evidence="5 19" id="KW-0812">Transmembrane</keyword>
<comment type="catalytic activity">
    <reaction evidence="14">
        <text>1-hexadecanoyl-sn-glycero-3-phosphate + H2O = sn-glycerol 3-phosphate + hexadecanoate + H(+)</text>
        <dbReference type="Rhea" id="RHEA:49092"/>
        <dbReference type="ChEBI" id="CHEBI:7896"/>
        <dbReference type="ChEBI" id="CHEBI:15377"/>
        <dbReference type="ChEBI" id="CHEBI:15378"/>
        <dbReference type="ChEBI" id="CHEBI:57518"/>
        <dbReference type="ChEBI" id="CHEBI:57597"/>
    </reaction>
    <physiologicalReaction direction="left-to-right" evidence="14">
        <dbReference type="Rhea" id="RHEA:49093"/>
    </physiologicalReaction>
</comment>
<evidence type="ECO:0000256" key="19">
    <source>
        <dbReference type="SAM" id="Phobius"/>
    </source>
</evidence>
<evidence type="ECO:0000256" key="2">
    <source>
        <dbReference type="ARBA" id="ARBA00006636"/>
    </source>
</evidence>
<comment type="subcellular location">
    <subcellularLocation>
        <location evidence="1">Endoplasmic reticulum membrane</location>
        <topology evidence="1">Single-pass type III membrane protein</topology>
    </subcellularLocation>
</comment>
<dbReference type="Gene3D" id="3.40.1090.10">
    <property type="entry name" value="Cytosolic phospholipase A2 catalytic domain"/>
    <property type="match status" value="1"/>
</dbReference>
<evidence type="ECO:0000256" key="3">
    <source>
        <dbReference type="ARBA" id="ARBA00013274"/>
    </source>
</evidence>
<organism evidence="22 23">
    <name type="scientific">Cyprinus carpio</name>
    <name type="common">Common carp</name>
    <dbReference type="NCBI Taxonomy" id="7962"/>
    <lineage>
        <taxon>Eukaryota</taxon>
        <taxon>Metazoa</taxon>
        <taxon>Chordata</taxon>
        <taxon>Craniata</taxon>
        <taxon>Vertebrata</taxon>
        <taxon>Euteleostomi</taxon>
        <taxon>Actinopterygii</taxon>
        <taxon>Neopterygii</taxon>
        <taxon>Teleostei</taxon>
        <taxon>Ostariophysi</taxon>
        <taxon>Cypriniformes</taxon>
        <taxon>Cyprinidae</taxon>
        <taxon>Cyprininae</taxon>
        <taxon>Cyprinus</taxon>
    </lineage>
</organism>
<accession>A0A8C2I3P6</accession>
<dbReference type="Ensembl" id="ENSCCRT00020081148.1">
    <property type="protein sequence ID" value="ENSCCRP00020073940.1"/>
    <property type="gene ID" value="ENSCCRG00020033662.1"/>
</dbReference>
<dbReference type="FunFam" id="3.40.1090.10:FF:000001">
    <property type="entry name" value="neuropathy target esterase isoform X2"/>
    <property type="match status" value="1"/>
</dbReference>
<keyword evidence="11 17" id="KW-0443">Lipid metabolism</keyword>
<dbReference type="CDD" id="cd00038">
    <property type="entry name" value="CAP_ED"/>
    <property type="match status" value="3"/>
</dbReference>
<dbReference type="InterPro" id="IPR000595">
    <property type="entry name" value="cNMP-bd_dom"/>
</dbReference>
<dbReference type="SUPFAM" id="SSF51206">
    <property type="entry name" value="cAMP-binding domain-like"/>
    <property type="match status" value="3"/>
</dbReference>
<evidence type="ECO:0000256" key="13">
    <source>
        <dbReference type="ARBA" id="ARBA00047314"/>
    </source>
</evidence>
<dbReference type="InterPro" id="IPR016035">
    <property type="entry name" value="Acyl_Trfase/lysoPLipase"/>
</dbReference>
<comment type="caution">
    <text evidence="17">Lacks conserved residue(s) required for the propagation of feature annotation.</text>
</comment>
<keyword evidence="7 17" id="KW-0378">Hydrolase</keyword>
<evidence type="ECO:0000259" key="20">
    <source>
        <dbReference type="PROSITE" id="PS50042"/>
    </source>
</evidence>
<dbReference type="PROSITE" id="PS01237">
    <property type="entry name" value="UPF0028"/>
    <property type="match status" value="1"/>
</dbReference>
<dbReference type="Proteomes" id="UP000694701">
    <property type="component" value="Unplaced"/>
</dbReference>
<reference evidence="22" key="1">
    <citation type="submission" date="2025-08" db="UniProtKB">
        <authorList>
            <consortium name="Ensembl"/>
        </authorList>
    </citation>
    <scope>IDENTIFICATION</scope>
</reference>
<dbReference type="GO" id="GO:0016042">
    <property type="term" value="P:lipid catabolic process"/>
    <property type="evidence" value="ECO:0007669"/>
    <property type="project" value="UniProtKB-UniRule"/>
</dbReference>
<feature type="region of interest" description="Disordered" evidence="18">
    <location>
        <begin position="1186"/>
        <end position="1245"/>
    </location>
</feature>
<evidence type="ECO:0000313" key="23">
    <source>
        <dbReference type="Proteomes" id="UP000694701"/>
    </source>
</evidence>
<evidence type="ECO:0000256" key="15">
    <source>
        <dbReference type="ARBA" id="ARBA00048454"/>
    </source>
</evidence>
<feature type="active site" description="Proton acceptor" evidence="17">
    <location>
        <position position="1021"/>
    </location>
</feature>
<protein>
    <recommendedName>
        <fullName evidence="3">lysophospholipase</fullName>
        <ecNumber evidence="3">3.1.1.5</ecNumber>
    </recommendedName>
</protein>
<dbReference type="Gene3D" id="2.60.120.10">
    <property type="entry name" value="Jelly Rolls"/>
    <property type="match status" value="3"/>
</dbReference>
<dbReference type="SMART" id="SM00100">
    <property type="entry name" value="cNMP"/>
    <property type="match status" value="3"/>
</dbReference>
<dbReference type="Pfam" id="PF01734">
    <property type="entry name" value="Patatin"/>
    <property type="match status" value="1"/>
</dbReference>